<comment type="cofactor">
    <cofactor evidence="8">
        <name>Mg(2+)</name>
        <dbReference type="ChEBI" id="CHEBI:18420"/>
    </cofactor>
</comment>
<dbReference type="GO" id="GO:0046496">
    <property type="term" value="P:nicotinamide nucleotide metabolic process"/>
    <property type="evidence" value="ECO:0007669"/>
    <property type="project" value="UniProtKB-UniRule"/>
</dbReference>
<dbReference type="GO" id="GO:0110051">
    <property type="term" value="P:metabolite repair"/>
    <property type="evidence" value="ECO:0007669"/>
    <property type="project" value="TreeGrafter"/>
</dbReference>
<comment type="similarity">
    <text evidence="8">Belongs to the NnrD/CARKD family.</text>
</comment>
<keyword evidence="3 8" id="KW-0067">ATP-binding</keyword>
<dbReference type="GO" id="GO:0047453">
    <property type="term" value="F:ATP-dependent NAD(P)H-hydrate dehydratase activity"/>
    <property type="evidence" value="ECO:0007669"/>
    <property type="project" value="UniProtKB-UniRule"/>
</dbReference>
<dbReference type="EC" id="4.2.1.93" evidence="8"/>
<feature type="binding site" evidence="8">
    <location>
        <begin position="164"/>
        <end position="170"/>
    </location>
    <ligand>
        <name>(6S)-NADPHX</name>
        <dbReference type="ChEBI" id="CHEBI:64076"/>
    </ligand>
</feature>
<dbReference type="HAMAP" id="MF_01965">
    <property type="entry name" value="NADHX_dehydratase"/>
    <property type="match status" value="1"/>
</dbReference>
<reference evidence="10 11" key="1">
    <citation type="journal article" date="2016" name="Mol. Biol. Evol.">
        <title>Comparative Genomics of Early-Diverging Mushroom-Forming Fungi Provides Insights into the Origins of Lignocellulose Decay Capabilities.</title>
        <authorList>
            <person name="Nagy L.G."/>
            <person name="Riley R."/>
            <person name="Tritt A."/>
            <person name="Adam C."/>
            <person name="Daum C."/>
            <person name="Floudas D."/>
            <person name="Sun H."/>
            <person name="Yadav J.S."/>
            <person name="Pangilinan J."/>
            <person name="Larsson K.H."/>
            <person name="Matsuura K."/>
            <person name="Barry K."/>
            <person name="Labutti K."/>
            <person name="Kuo R."/>
            <person name="Ohm R.A."/>
            <person name="Bhattacharya S.S."/>
            <person name="Shirouzu T."/>
            <person name="Yoshinaga Y."/>
            <person name="Martin F.M."/>
            <person name="Grigoriev I.V."/>
            <person name="Hibbett D.S."/>
        </authorList>
    </citation>
    <scope>NUCLEOTIDE SEQUENCE [LARGE SCALE GENOMIC DNA]</scope>
    <source>
        <strain evidence="10 11">HHB12029</strain>
    </source>
</reference>
<sequence>MTISKQLLDQVKQLIPPLTGKLHKGQAGRVAVVGGAEEYSGAPFFAAISALRVGVDLSHVLCSPVAAGSIKSYSPDLIVHPIFAPDAPADVVDKELDSLLSRLHVLILGPGLGRSDSMQRYARDALRMARDREMYVVIDADGLYMVQKDPGVIKGYERAVLTPNVVEYGRLCEALKLKKDAKASELSAALDGVTVLQKGSEDVVAYAKEEASVDVAGGLKRCGGQGDILSGAVGAFLAWGKNYETGSFGDKSIPPHRIPFLAALGASTLTRTTSRLAFAERGRSVVTQDMLEYIGQAFDDVFDDRKGYSGKL</sequence>
<keyword evidence="4" id="KW-0521">NADP</keyword>
<dbReference type="EMBL" id="KV425969">
    <property type="protein sequence ID" value="KZV94672.1"/>
    <property type="molecule type" value="Genomic_DNA"/>
</dbReference>
<dbReference type="Pfam" id="PF01256">
    <property type="entry name" value="Carb_kinase"/>
    <property type="match status" value="1"/>
</dbReference>
<keyword evidence="10" id="KW-0418">Kinase</keyword>
<organism evidence="10 11">
    <name type="scientific">Exidia glandulosa HHB12029</name>
    <dbReference type="NCBI Taxonomy" id="1314781"/>
    <lineage>
        <taxon>Eukaryota</taxon>
        <taxon>Fungi</taxon>
        <taxon>Dikarya</taxon>
        <taxon>Basidiomycota</taxon>
        <taxon>Agaricomycotina</taxon>
        <taxon>Agaricomycetes</taxon>
        <taxon>Auriculariales</taxon>
        <taxon>Exidiaceae</taxon>
        <taxon>Exidia</taxon>
    </lineage>
</organism>
<evidence type="ECO:0000256" key="8">
    <source>
        <dbReference type="HAMAP-Rule" id="MF_03157"/>
    </source>
</evidence>
<keyword evidence="5 8" id="KW-0520">NAD</keyword>
<dbReference type="InterPro" id="IPR000631">
    <property type="entry name" value="CARKD"/>
</dbReference>
<feature type="binding site" evidence="8">
    <location>
        <position position="111"/>
    </location>
    <ligand>
        <name>(6S)-NADPHX</name>
        <dbReference type="ChEBI" id="CHEBI:64076"/>
    </ligand>
</feature>
<keyword evidence="6 8" id="KW-0456">Lyase</keyword>
<dbReference type="STRING" id="1314781.A0A165JD29"/>
<evidence type="ECO:0000313" key="10">
    <source>
        <dbReference type="EMBL" id="KZV94672.1"/>
    </source>
</evidence>
<feature type="binding site" evidence="8">
    <location>
        <begin position="198"/>
        <end position="202"/>
    </location>
    <ligand>
        <name>ATP</name>
        <dbReference type="ChEBI" id="CHEBI:30616"/>
    </ligand>
</feature>
<accession>A0A165JD29</accession>
<dbReference type="OrthoDB" id="8110916at2759"/>
<dbReference type="GO" id="GO:0005524">
    <property type="term" value="F:ATP binding"/>
    <property type="evidence" value="ECO:0007669"/>
    <property type="project" value="UniProtKB-KW"/>
</dbReference>
<evidence type="ECO:0000256" key="1">
    <source>
        <dbReference type="ARBA" id="ARBA00022553"/>
    </source>
</evidence>
<dbReference type="FunCoup" id="A0A165JD29">
    <property type="interactions" value="21"/>
</dbReference>
<feature type="binding site" evidence="8">
    <location>
        <position position="227"/>
    </location>
    <ligand>
        <name>(6S)-NADPHX</name>
        <dbReference type="ChEBI" id="CHEBI:64076"/>
    </ligand>
</feature>
<keyword evidence="11" id="KW-1185">Reference proteome</keyword>
<dbReference type="InParanoid" id="A0A165JD29"/>
<keyword evidence="8" id="KW-0963">Cytoplasm</keyword>
<evidence type="ECO:0000259" key="9">
    <source>
        <dbReference type="PROSITE" id="PS51383"/>
    </source>
</evidence>
<comment type="subcellular location">
    <subcellularLocation>
        <location evidence="8">Cytoplasm</location>
    </subcellularLocation>
</comment>
<evidence type="ECO:0000256" key="5">
    <source>
        <dbReference type="ARBA" id="ARBA00023027"/>
    </source>
</evidence>
<gene>
    <name evidence="10" type="ORF">EXIGLDRAFT_672917</name>
</gene>
<dbReference type="NCBIfam" id="TIGR00196">
    <property type="entry name" value="yjeF_cterm"/>
    <property type="match status" value="1"/>
</dbReference>
<keyword evidence="10" id="KW-0808">Transferase</keyword>
<dbReference type="FunFam" id="3.40.1190.20:FF:000023">
    <property type="entry name" value="ATP-dependent (S)-NAD(P)H-hydrate dehydratase"/>
    <property type="match status" value="1"/>
</dbReference>
<evidence type="ECO:0000256" key="6">
    <source>
        <dbReference type="ARBA" id="ARBA00023239"/>
    </source>
</evidence>
<name>A0A165JD29_EXIGL</name>
<protein>
    <recommendedName>
        <fullName evidence="8">ATP-dependent (S)-NAD(P)H-hydrate dehydratase</fullName>
        <ecNumber evidence="8">4.2.1.93</ecNumber>
    </recommendedName>
    <alternativeName>
        <fullName evidence="8">ATP-dependent NAD(P)HX dehydratase</fullName>
    </alternativeName>
</protein>
<feature type="domain" description="YjeF C-terminal" evidence="9">
    <location>
        <begin position="7"/>
        <end position="301"/>
    </location>
</feature>
<dbReference type="AlphaFoldDB" id="A0A165JD29"/>
<keyword evidence="1 8" id="KW-0597">Phosphoprotein</keyword>
<feature type="binding site" evidence="8">
    <location>
        <begin position="217"/>
        <end position="226"/>
    </location>
    <ligand>
        <name>ATP</name>
        <dbReference type="ChEBI" id="CHEBI:30616"/>
    </ligand>
</feature>
<dbReference type="PROSITE" id="PS51383">
    <property type="entry name" value="YJEF_C_3"/>
    <property type="match status" value="1"/>
</dbReference>
<evidence type="ECO:0000256" key="4">
    <source>
        <dbReference type="ARBA" id="ARBA00022857"/>
    </source>
</evidence>
<dbReference type="GO" id="GO:0005737">
    <property type="term" value="C:cytoplasm"/>
    <property type="evidence" value="ECO:0007669"/>
    <property type="project" value="UniProtKB-SubCell"/>
</dbReference>
<dbReference type="PANTHER" id="PTHR12592">
    <property type="entry name" value="ATP-DEPENDENT (S)-NAD(P)H-HYDRATE DEHYDRATASE FAMILY MEMBER"/>
    <property type="match status" value="1"/>
</dbReference>
<comment type="catalytic activity">
    <reaction evidence="8">
        <text>(6S)-NADHX + ATP = ADP + phosphate + NADH + H(+)</text>
        <dbReference type="Rhea" id="RHEA:19017"/>
        <dbReference type="ChEBI" id="CHEBI:15378"/>
        <dbReference type="ChEBI" id="CHEBI:30616"/>
        <dbReference type="ChEBI" id="CHEBI:43474"/>
        <dbReference type="ChEBI" id="CHEBI:57945"/>
        <dbReference type="ChEBI" id="CHEBI:64074"/>
        <dbReference type="ChEBI" id="CHEBI:456216"/>
        <dbReference type="EC" id="4.2.1.93"/>
    </reaction>
</comment>
<dbReference type="SUPFAM" id="SSF53613">
    <property type="entry name" value="Ribokinase-like"/>
    <property type="match status" value="1"/>
</dbReference>
<evidence type="ECO:0000256" key="2">
    <source>
        <dbReference type="ARBA" id="ARBA00022741"/>
    </source>
</evidence>
<dbReference type="CDD" id="cd01171">
    <property type="entry name" value="YXKO-related"/>
    <property type="match status" value="1"/>
</dbReference>
<evidence type="ECO:0000256" key="3">
    <source>
        <dbReference type="ARBA" id="ARBA00022840"/>
    </source>
</evidence>
<proteinExistence type="inferred from homology"/>
<keyword evidence="2 8" id="KW-0547">Nucleotide-binding</keyword>
<dbReference type="PANTHER" id="PTHR12592:SF0">
    <property type="entry name" value="ATP-DEPENDENT (S)-NAD(P)H-HYDRATE DEHYDRATASE"/>
    <property type="match status" value="1"/>
</dbReference>
<dbReference type="Proteomes" id="UP000077266">
    <property type="component" value="Unassembled WGS sequence"/>
</dbReference>
<dbReference type="InterPro" id="IPR029056">
    <property type="entry name" value="Ribokinase-like"/>
</dbReference>
<comment type="catalytic activity">
    <reaction evidence="7 8">
        <text>(6S)-NADPHX + ATP = ADP + phosphate + NADPH + H(+)</text>
        <dbReference type="Rhea" id="RHEA:32231"/>
        <dbReference type="ChEBI" id="CHEBI:15378"/>
        <dbReference type="ChEBI" id="CHEBI:30616"/>
        <dbReference type="ChEBI" id="CHEBI:43474"/>
        <dbReference type="ChEBI" id="CHEBI:57783"/>
        <dbReference type="ChEBI" id="CHEBI:64076"/>
        <dbReference type="ChEBI" id="CHEBI:456216"/>
        <dbReference type="EC" id="4.2.1.93"/>
    </reaction>
</comment>
<dbReference type="GO" id="GO:0016301">
    <property type="term" value="F:kinase activity"/>
    <property type="evidence" value="ECO:0007669"/>
    <property type="project" value="UniProtKB-KW"/>
</dbReference>
<dbReference type="Gene3D" id="3.40.1190.20">
    <property type="match status" value="1"/>
</dbReference>
<comment type="function">
    <text evidence="8">Catalyzes the dehydration of the S-form of NAD(P)HX at the expense of ATP, which is converted to ADP. Together with NAD(P)HX epimerase, which catalyzes the epimerization of the S- and R-forms, the enzyme allows the repair of both epimers of NAD(P)HX, a damaged form of NAD(P)H that is a result of enzymatic or heat-dependent hydration.</text>
</comment>
<evidence type="ECO:0000256" key="7">
    <source>
        <dbReference type="ARBA" id="ARBA00047472"/>
    </source>
</evidence>
<evidence type="ECO:0000313" key="11">
    <source>
        <dbReference type="Proteomes" id="UP000077266"/>
    </source>
</evidence>